<reference evidence="2" key="1">
    <citation type="submission" date="2023-08" db="EMBL/GenBank/DDBJ databases">
        <title>WGS of Aeromonas isolates.</title>
        <authorList>
            <person name="Lee H."/>
        </authorList>
    </citation>
    <scope>NUCLEOTIDE SEQUENCE</scope>
    <source>
        <strain evidence="2">SL22</strain>
    </source>
</reference>
<proteinExistence type="predicted"/>
<evidence type="ECO:0000313" key="3">
    <source>
        <dbReference type="Proteomes" id="UP001168216"/>
    </source>
</evidence>
<evidence type="ECO:0000313" key="2">
    <source>
        <dbReference type="EMBL" id="MDM5138451.1"/>
    </source>
</evidence>
<evidence type="ECO:0000256" key="1">
    <source>
        <dbReference type="SAM" id="MobiDB-lite"/>
    </source>
</evidence>
<protein>
    <submittedName>
        <fullName evidence="2">Uncharacterized protein</fullName>
    </submittedName>
</protein>
<dbReference type="AlphaFoldDB" id="A0AAW7HR62"/>
<dbReference type="Proteomes" id="UP001168216">
    <property type="component" value="Unassembled WGS sequence"/>
</dbReference>
<accession>A0AAW7HR62</accession>
<organism evidence="2 3">
    <name type="scientific">Aeromonas bestiarum</name>
    <dbReference type="NCBI Taxonomy" id="105751"/>
    <lineage>
        <taxon>Bacteria</taxon>
        <taxon>Pseudomonadati</taxon>
        <taxon>Pseudomonadota</taxon>
        <taxon>Gammaproteobacteria</taxon>
        <taxon>Aeromonadales</taxon>
        <taxon>Aeromonadaceae</taxon>
        <taxon>Aeromonas</taxon>
    </lineage>
</organism>
<sequence length="391" mass="42577">MPNDYYDRLSEMNPGELADGLAMEQEFDAISRGFEKLPKPHRDGRGFEGPTRVGDPEESSDAVNLATLEKLNLPIYRKKVTSEDWNTITDAGIYDVVAAAGSNKAPGYNYGILKVFKFNGVVTQEYTPDKNGVLIKRTCENILLSVWGEWDAVYSASMGSPSLRNKITNGDFRINQRIYVSGSPTAAGQYVLDRWKVTAVGGITFSSANGKVTVTVPAGQTIIQVIEAINAQAGDYILSWGGSASGRVNGGAYGASGGVKVTIQGGSNITIEFSSGTVEYVQFELGSVPTPFEHRPYSLELGLCQRYFYNYSDQSQNDIKYTFHKMLGWNSNLFMFPSKMRATPTIGLVYPTQLGDWSGIAVSATKDGFGFTSSNGNQAVIETYFTANAEL</sequence>
<name>A0AAW7HR62_9GAMM</name>
<dbReference type="CDD" id="cd19958">
    <property type="entry name" value="pyocin_knob"/>
    <property type="match status" value="1"/>
</dbReference>
<dbReference type="RefSeq" id="WP_290021040.1">
    <property type="nucleotide sequence ID" value="NZ_JAOPLV010000001.1"/>
</dbReference>
<feature type="region of interest" description="Disordered" evidence="1">
    <location>
        <begin position="38"/>
        <end position="59"/>
    </location>
</feature>
<dbReference type="EMBL" id="JAOPLV010000001">
    <property type="protein sequence ID" value="MDM5138451.1"/>
    <property type="molecule type" value="Genomic_DNA"/>
</dbReference>
<gene>
    <name evidence="2" type="ORF">OB959_01375</name>
</gene>
<comment type="caution">
    <text evidence="2">The sequence shown here is derived from an EMBL/GenBank/DDBJ whole genome shotgun (WGS) entry which is preliminary data.</text>
</comment>